<name>A0A0C1ZR74_9BACT</name>
<feature type="transmembrane region" description="Helical" evidence="5">
    <location>
        <begin position="6"/>
        <end position="29"/>
    </location>
</feature>
<accession>A0A0C1ZR74</accession>
<comment type="subcellular location">
    <subcellularLocation>
        <location evidence="1">Membrane</location>
        <topology evidence="1">Multi-pass membrane protein</topology>
    </subcellularLocation>
</comment>
<comment type="caution">
    <text evidence="6">The sequence shown here is derived from an EMBL/GenBank/DDBJ whole genome shotgun (WGS) entry which is preliminary data.</text>
</comment>
<evidence type="ECO:0000256" key="1">
    <source>
        <dbReference type="ARBA" id="ARBA00004141"/>
    </source>
</evidence>
<keyword evidence="3 5" id="KW-1133">Transmembrane helix</keyword>
<dbReference type="Proteomes" id="UP000031599">
    <property type="component" value="Unassembled WGS sequence"/>
</dbReference>
<sequence length="91" mass="10100">MEGLGYPLYLMPLLGVAKLLGAMAIVAPAYPRLKEWAYAGIVFDLVGAMYSQIRMNEAEQIIAPMLLLLLALGSWYLRPPSRKLPDLIPIK</sequence>
<evidence type="ECO:0000256" key="2">
    <source>
        <dbReference type="ARBA" id="ARBA00022692"/>
    </source>
</evidence>
<dbReference type="EMBL" id="JMCC02000094">
    <property type="protein sequence ID" value="KIG13508.1"/>
    <property type="molecule type" value="Genomic_DNA"/>
</dbReference>
<dbReference type="GO" id="GO:0016020">
    <property type="term" value="C:membrane"/>
    <property type="evidence" value="ECO:0007669"/>
    <property type="project" value="UniProtKB-SubCell"/>
</dbReference>
<organism evidence="6 7">
    <name type="scientific">Enhygromyxa salina</name>
    <dbReference type="NCBI Taxonomy" id="215803"/>
    <lineage>
        <taxon>Bacteria</taxon>
        <taxon>Pseudomonadati</taxon>
        <taxon>Myxococcota</taxon>
        <taxon>Polyangia</taxon>
        <taxon>Nannocystales</taxon>
        <taxon>Nannocystaceae</taxon>
        <taxon>Enhygromyxa</taxon>
    </lineage>
</organism>
<dbReference type="InterPro" id="IPR032808">
    <property type="entry name" value="DoxX"/>
</dbReference>
<reference evidence="6 7" key="1">
    <citation type="submission" date="2014-12" db="EMBL/GenBank/DDBJ databases">
        <title>Genome assembly of Enhygromyxa salina DSM 15201.</title>
        <authorList>
            <person name="Sharma G."/>
            <person name="Subramanian S."/>
        </authorList>
    </citation>
    <scope>NUCLEOTIDE SEQUENCE [LARGE SCALE GENOMIC DNA]</scope>
    <source>
        <strain evidence="6 7">DSM 15201</strain>
    </source>
</reference>
<evidence type="ECO:0000313" key="6">
    <source>
        <dbReference type="EMBL" id="KIG13508.1"/>
    </source>
</evidence>
<keyword evidence="2 5" id="KW-0812">Transmembrane</keyword>
<keyword evidence="4 5" id="KW-0472">Membrane</keyword>
<proteinExistence type="predicted"/>
<protein>
    <recommendedName>
        <fullName evidence="8">DoxX-like family protein</fullName>
    </recommendedName>
</protein>
<feature type="transmembrane region" description="Helical" evidence="5">
    <location>
        <begin position="61"/>
        <end position="77"/>
    </location>
</feature>
<evidence type="ECO:0008006" key="8">
    <source>
        <dbReference type="Google" id="ProtNLM"/>
    </source>
</evidence>
<evidence type="ECO:0000256" key="3">
    <source>
        <dbReference type="ARBA" id="ARBA00022989"/>
    </source>
</evidence>
<dbReference type="InterPro" id="IPR016944">
    <property type="entry name" value="UCP030066"/>
</dbReference>
<dbReference type="PIRSF" id="PIRSF030066">
    <property type="entry name" value="UCP030066"/>
    <property type="match status" value="1"/>
</dbReference>
<evidence type="ECO:0000313" key="7">
    <source>
        <dbReference type="Proteomes" id="UP000031599"/>
    </source>
</evidence>
<dbReference type="AlphaFoldDB" id="A0A0C1ZR74"/>
<evidence type="ECO:0000256" key="4">
    <source>
        <dbReference type="ARBA" id="ARBA00023136"/>
    </source>
</evidence>
<evidence type="ECO:0000256" key="5">
    <source>
        <dbReference type="SAM" id="Phobius"/>
    </source>
</evidence>
<gene>
    <name evidence="6" type="ORF">DB30_08020</name>
</gene>
<dbReference type="Pfam" id="PF13564">
    <property type="entry name" value="DoxX_2"/>
    <property type="match status" value="1"/>
</dbReference>